<gene>
    <name evidence="2" type="ORF">N658DRAFT_500372</name>
</gene>
<feature type="region of interest" description="Disordered" evidence="1">
    <location>
        <begin position="1"/>
        <end position="25"/>
    </location>
</feature>
<accession>A0AAN6SYG3</accession>
<comment type="caution">
    <text evidence="2">The sequence shown here is derived from an EMBL/GenBank/DDBJ whole genome shotgun (WGS) entry which is preliminary data.</text>
</comment>
<organism evidence="2 3">
    <name type="scientific">Parathielavia hyrcaniae</name>
    <dbReference type="NCBI Taxonomy" id="113614"/>
    <lineage>
        <taxon>Eukaryota</taxon>
        <taxon>Fungi</taxon>
        <taxon>Dikarya</taxon>
        <taxon>Ascomycota</taxon>
        <taxon>Pezizomycotina</taxon>
        <taxon>Sordariomycetes</taxon>
        <taxon>Sordariomycetidae</taxon>
        <taxon>Sordariales</taxon>
        <taxon>Chaetomiaceae</taxon>
        <taxon>Parathielavia</taxon>
    </lineage>
</organism>
<reference evidence="2" key="1">
    <citation type="journal article" date="2023" name="Mol. Phylogenet. Evol.">
        <title>Genome-scale phylogeny and comparative genomics of the fungal order Sordariales.</title>
        <authorList>
            <person name="Hensen N."/>
            <person name="Bonometti L."/>
            <person name="Westerberg I."/>
            <person name="Brannstrom I.O."/>
            <person name="Guillou S."/>
            <person name="Cros-Aarteil S."/>
            <person name="Calhoun S."/>
            <person name="Haridas S."/>
            <person name="Kuo A."/>
            <person name="Mondo S."/>
            <person name="Pangilinan J."/>
            <person name="Riley R."/>
            <person name="LaButti K."/>
            <person name="Andreopoulos B."/>
            <person name="Lipzen A."/>
            <person name="Chen C."/>
            <person name="Yan M."/>
            <person name="Daum C."/>
            <person name="Ng V."/>
            <person name="Clum A."/>
            <person name="Steindorff A."/>
            <person name="Ohm R.A."/>
            <person name="Martin F."/>
            <person name="Silar P."/>
            <person name="Natvig D.O."/>
            <person name="Lalanne C."/>
            <person name="Gautier V."/>
            <person name="Ament-Velasquez S.L."/>
            <person name="Kruys A."/>
            <person name="Hutchinson M.I."/>
            <person name="Powell A.J."/>
            <person name="Barry K."/>
            <person name="Miller A.N."/>
            <person name="Grigoriev I.V."/>
            <person name="Debuchy R."/>
            <person name="Gladieux P."/>
            <person name="Hiltunen Thoren M."/>
            <person name="Johannesson H."/>
        </authorList>
    </citation>
    <scope>NUCLEOTIDE SEQUENCE</scope>
    <source>
        <strain evidence="2">CBS 757.83</strain>
    </source>
</reference>
<keyword evidence="3" id="KW-1185">Reference proteome</keyword>
<dbReference type="EMBL" id="MU863674">
    <property type="protein sequence ID" value="KAK4097482.1"/>
    <property type="molecule type" value="Genomic_DNA"/>
</dbReference>
<name>A0AAN6SYG3_9PEZI</name>
<evidence type="ECO:0000313" key="3">
    <source>
        <dbReference type="Proteomes" id="UP001305647"/>
    </source>
</evidence>
<sequence>MGCEQKGDARSSRGNSELESHRVSQAVKEEKMALISDHLVSFGLEAADEWQARSTPSSATAKPKHSRGLRYVIQEPCMVRLARREGPMRLTTWGCSTIISGKEAVDEQMLDPKPGYSVHHILSGRQRPLKFESCQTQPDLSGLRGRSGNL</sequence>
<evidence type="ECO:0000256" key="1">
    <source>
        <dbReference type="SAM" id="MobiDB-lite"/>
    </source>
</evidence>
<dbReference type="AlphaFoldDB" id="A0AAN6SYG3"/>
<dbReference type="Proteomes" id="UP001305647">
    <property type="component" value="Unassembled WGS sequence"/>
</dbReference>
<reference evidence="2" key="2">
    <citation type="submission" date="2023-05" db="EMBL/GenBank/DDBJ databases">
        <authorList>
            <consortium name="Lawrence Berkeley National Laboratory"/>
            <person name="Steindorff A."/>
            <person name="Hensen N."/>
            <person name="Bonometti L."/>
            <person name="Westerberg I."/>
            <person name="Brannstrom I.O."/>
            <person name="Guillou S."/>
            <person name="Cros-Aarteil S."/>
            <person name="Calhoun S."/>
            <person name="Haridas S."/>
            <person name="Kuo A."/>
            <person name="Mondo S."/>
            <person name="Pangilinan J."/>
            <person name="Riley R."/>
            <person name="Labutti K."/>
            <person name="Andreopoulos B."/>
            <person name="Lipzen A."/>
            <person name="Chen C."/>
            <person name="Yanf M."/>
            <person name="Daum C."/>
            <person name="Ng V."/>
            <person name="Clum A."/>
            <person name="Ohm R."/>
            <person name="Martin F."/>
            <person name="Silar P."/>
            <person name="Natvig D."/>
            <person name="Lalanne C."/>
            <person name="Gautier V."/>
            <person name="Ament-Velasquez S.L."/>
            <person name="Kruys A."/>
            <person name="Hutchinson M.I."/>
            <person name="Powell A.J."/>
            <person name="Barry K."/>
            <person name="Miller A.N."/>
            <person name="Grigoriev I.V."/>
            <person name="Debuchy R."/>
            <person name="Gladieux P."/>
            <person name="Thoren M.H."/>
            <person name="Johannesson H."/>
        </authorList>
    </citation>
    <scope>NUCLEOTIDE SEQUENCE</scope>
    <source>
        <strain evidence="2">CBS 757.83</strain>
    </source>
</reference>
<proteinExistence type="predicted"/>
<evidence type="ECO:0000313" key="2">
    <source>
        <dbReference type="EMBL" id="KAK4097482.1"/>
    </source>
</evidence>
<protein>
    <submittedName>
        <fullName evidence="2">Uncharacterized protein</fullName>
    </submittedName>
</protein>